<sequence length="111" mass="12638">MHFQKKKVRVKSPTVKISAGPKFRTEELPEAPGAPVSAPGAQKMRSMPTNLGKNTEITNFVEMQKKVRLVQILLFCALSLKLNLKSKQSYSRKRRYYRTLDVSSQKKNNSV</sequence>
<dbReference type="EMBL" id="AJWK01023507">
    <property type="status" value="NOT_ANNOTATED_CDS"/>
    <property type="molecule type" value="Genomic_DNA"/>
</dbReference>
<organism evidence="2 3">
    <name type="scientific">Lutzomyia longipalpis</name>
    <name type="common">Sand fly</name>
    <dbReference type="NCBI Taxonomy" id="7200"/>
    <lineage>
        <taxon>Eukaryota</taxon>
        <taxon>Metazoa</taxon>
        <taxon>Ecdysozoa</taxon>
        <taxon>Arthropoda</taxon>
        <taxon>Hexapoda</taxon>
        <taxon>Insecta</taxon>
        <taxon>Pterygota</taxon>
        <taxon>Neoptera</taxon>
        <taxon>Endopterygota</taxon>
        <taxon>Diptera</taxon>
        <taxon>Nematocera</taxon>
        <taxon>Psychodoidea</taxon>
        <taxon>Psychodidae</taxon>
        <taxon>Lutzomyia</taxon>
        <taxon>Lutzomyia</taxon>
    </lineage>
</organism>
<reference evidence="2" key="1">
    <citation type="submission" date="2020-05" db="UniProtKB">
        <authorList>
            <consortium name="EnsemblMetazoa"/>
        </authorList>
    </citation>
    <scope>IDENTIFICATION</scope>
    <source>
        <strain evidence="2">Jacobina</strain>
    </source>
</reference>
<protein>
    <submittedName>
        <fullName evidence="2">Uncharacterized protein</fullName>
    </submittedName>
</protein>
<evidence type="ECO:0000313" key="2">
    <source>
        <dbReference type="EnsemblMetazoa" id="LLOJ007112-PA"/>
    </source>
</evidence>
<accession>A0A1B0CQG3</accession>
<name>A0A1B0CQG3_LUTLO</name>
<proteinExistence type="predicted"/>
<dbReference type="EnsemblMetazoa" id="LLOJ007112-RA">
    <property type="protein sequence ID" value="LLOJ007112-PA"/>
    <property type="gene ID" value="LLOJ007112"/>
</dbReference>
<dbReference type="AlphaFoldDB" id="A0A1B0CQG3"/>
<feature type="region of interest" description="Disordered" evidence="1">
    <location>
        <begin position="1"/>
        <end position="50"/>
    </location>
</feature>
<evidence type="ECO:0000313" key="3">
    <source>
        <dbReference type="Proteomes" id="UP000092461"/>
    </source>
</evidence>
<feature type="compositionally biased region" description="Basic residues" evidence="1">
    <location>
        <begin position="1"/>
        <end position="10"/>
    </location>
</feature>
<keyword evidence="3" id="KW-1185">Reference proteome</keyword>
<dbReference type="Proteomes" id="UP000092461">
    <property type="component" value="Unassembled WGS sequence"/>
</dbReference>
<dbReference type="VEuPathDB" id="VectorBase:LLOJ007112"/>
<evidence type="ECO:0000256" key="1">
    <source>
        <dbReference type="SAM" id="MobiDB-lite"/>
    </source>
</evidence>